<feature type="transmembrane region" description="Helical" evidence="1">
    <location>
        <begin position="58"/>
        <end position="80"/>
    </location>
</feature>
<dbReference type="eggNOG" id="ENOG502R6H1">
    <property type="taxonomic scope" value="Eukaryota"/>
</dbReference>
<keyword evidence="1" id="KW-0472">Membrane</keyword>
<dbReference type="AlphaFoldDB" id="A0A1I7T7L6"/>
<name>A0A1I7T7L6_9PELO</name>
<evidence type="ECO:0000256" key="1">
    <source>
        <dbReference type="SAM" id="Phobius"/>
    </source>
</evidence>
<organism evidence="2 3">
    <name type="scientific">Caenorhabditis tropicalis</name>
    <dbReference type="NCBI Taxonomy" id="1561998"/>
    <lineage>
        <taxon>Eukaryota</taxon>
        <taxon>Metazoa</taxon>
        <taxon>Ecdysozoa</taxon>
        <taxon>Nematoda</taxon>
        <taxon>Chromadorea</taxon>
        <taxon>Rhabditida</taxon>
        <taxon>Rhabditina</taxon>
        <taxon>Rhabditomorpha</taxon>
        <taxon>Rhabditoidea</taxon>
        <taxon>Rhabditidae</taxon>
        <taxon>Peloderinae</taxon>
        <taxon>Caenorhabditis</taxon>
    </lineage>
</organism>
<feature type="transmembrane region" description="Helical" evidence="1">
    <location>
        <begin position="149"/>
        <end position="170"/>
    </location>
</feature>
<feature type="transmembrane region" description="Helical" evidence="1">
    <location>
        <begin position="112"/>
        <end position="137"/>
    </location>
</feature>
<reference evidence="3" key="1">
    <citation type="submission" date="2016-11" db="UniProtKB">
        <authorList>
            <consortium name="WormBaseParasite"/>
        </authorList>
    </citation>
    <scope>IDENTIFICATION</scope>
</reference>
<feature type="transmembrane region" description="Helical" evidence="1">
    <location>
        <begin position="201"/>
        <end position="226"/>
    </location>
</feature>
<protein>
    <submittedName>
        <fullName evidence="3">Serpentine Receptor, class T</fullName>
    </submittedName>
</protein>
<dbReference type="PANTHER" id="PTHR46045">
    <property type="entry name" value="SERPENTINE RECEPTOR, CLASS U-RELATED"/>
    <property type="match status" value="1"/>
</dbReference>
<evidence type="ECO:0000313" key="3">
    <source>
        <dbReference type="WBParaSite" id="Csp11.Scaffold533.g3199.t2"/>
    </source>
</evidence>
<keyword evidence="2" id="KW-1185">Reference proteome</keyword>
<dbReference type="WBParaSite" id="Csp11.Scaffold533.g3199.t2">
    <property type="protein sequence ID" value="Csp11.Scaffold533.g3199.t2"/>
    <property type="gene ID" value="Csp11.Scaffold533.g3199"/>
</dbReference>
<accession>A0A1I7T7L6</accession>
<feature type="transmembrane region" description="Helical" evidence="1">
    <location>
        <begin position="27"/>
        <end position="46"/>
    </location>
</feature>
<evidence type="ECO:0000313" key="2">
    <source>
        <dbReference type="Proteomes" id="UP000095282"/>
    </source>
</evidence>
<sequence length="336" mass="38898">MPVNGSIHGLQAYRTFVPAFNYNTFQAFQPFIYIIPTIVVMIIILIKYRRAKSEMNSAIIDTNIFTFIMMYFLFNMLFFFGDYIHLNLPNSGLVTSFCAGIEPNRVFSLILVYAYSTNFGVICCPFMVCLMRLIILISPRHHERYCQYLKNWFAIPFIFLVPLALTSFNITTTGYCKQLNYPYDFGSIILYEGDDYARINIYIHLSFSCCLFVTNTLMTFFMFYKLRMTHNSSTSNNTKRLTRKAEFSLFLAIVSSVVPFITNSICSTVFLINRDSWESVLFLRPIGNDFETTMMPWVLFLSHPMFRSKKTSAKISTVSMSGTLQMRKKSSVSKVV</sequence>
<keyword evidence="1" id="KW-0812">Transmembrane</keyword>
<feature type="transmembrane region" description="Helical" evidence="1">
    <location>
        <begin position="247"/>
        <end position="272"/>
    </location>
</feature>
<dbReference type="PANTHER" id="PTHR46045:SF12">
    <property type="entry name" value="SERPENTINE RECEPTOR, CLASS U"/>
    <property type="match status" value="1"/>
</dbReference>
<dbReference type="Proteomes" id="UP000095282">
    <property type="component" value="Unplaced"/>
</dbReference>
<dbReference type="InterPro" id="IPR003839">
    <property type="entry name" value="7TM_GPCR_serpentine_rcpt_Sru"/>
</dbReference>
<keyword evidence="1" id="KW-1133">Transmembrane helix</keyword>
<proteinExistence type="predicted"/>
<dbReference type="Pfam" id="PF10322">
    <property type="entry name" value="7TM_GPCR_Sru"/>
    <property type="match status" value="1"/>
</dbReference>